<dbReference type="InterPro" id="IPR011990">
    <property type="entry name" value="TPR-like_helical_dom_sf"/>
</dbReference>
<reference evidence="2 3" key="1">
    <citation type="submission" date="2020-02" db="EMBL/GenBank/DDBJ databases">
        <title>Genome sequence of strain AETb3-4.</title>
        <authorList>
            <person name="Gao J."/>
            <person name="Zhang X."/>
        </authorList>
    </citation>
    <scope>NUCLEOTIDE SEQUENCE [LARGE SCALE GENOMIC DNA]</scope>
    <source>
        <strain evidence="2 3">AETb3-4</strain>
    </source>
</reference>
<sequence length="352" mass="39252">MERLRIKTPGDFISLMGHSLGYWPKESLVCVALDGRRIGGTLRVNLPSEQVDTARYVDRIVRYIANDREATGVVFGIFTHAPWNPGDPRPYEAVMERLTGELSQQEVILRDGWLVGEDTFTNYLRMTTDPVTTYPLDGIAGSQLNAELVFRGSSIAADPGFHVPVLAQRDIHEEIIKHCGRIEAMSPSAAIVKARTLWGSLLDSTELPSDDEAAELLADFKFVSVRDRLIGDIPGLNEKLGDLLLAQTNRAPHWHRVDRATDLLLHLYSRADKTDAAPVLTSLGVIQWWEGRGSRAHECFQRALEADPDYRLAQLSDQMLDAGIVAPWAMDRNAAYQPPMNRSPRIEGLGME</sequence>
<dbReference type="InterPro" id="IPR025447">
    <property type="entry name" value="DUF4192"/>
</dbReference>
<dbReference type="SUPFAM" id="SSF48452">
    <property type="entry name" value="TPR-like"/>
    <property type="match status" value="1"/>
</dbReference>
<proteinExistence type="predicted"/>
<gene>
    <name evidence="2" type="ORF">G6034_14710</name>
</gene>
<comment type="caution">
    <text evidence="2">The sequence shown here is derived from an EMBL/GenBank/DDBJ whole genome shotgun (WGS) entry which is preliminary data.</text>
</comment>
<dbReference type="RefSeq" id="WP_176635855.1">
    <property type="nucleotide sequence ID" value="NZ_JAAMFM010000025.1"/>
</dbReference>
<organism evidence="2 3">
    <name type="scientific">Arthrobacter wenxiniae</name>
    <dbReference type="NCBI Taxonomy" id="2713570"/>
    <lineage>
        <taxon>Bacteria</taxon>
        <taxon>Bacillati</taxon>
        <taxon>Actinomycetota</taxon>
        <taxon>Actinomycetes</taxon>
        <taxon>Micrococcales</taxon>
        <taxon>Micrococcaceae</taxon>
        <taxon>Arthrobacter</taxon>
    </lineage>
</organism>
<evidence type="ECO:0000313" key="2">
    <source>
        <dbReference type="EMBL" id="NVM96129.1"/>
    </source>
</evidence>
<name>A0A7Y7M0K0_9MICC</name>
<dbReference type="PROSITE" id="PS50005">
    <property type="entry name" value="TPR"/>
    <property type="match status" value="1"/>
</dbReference>
<keyword evidence="3" id="KW-1185">Reference proteome</keyword>
<evidence type="ECO:0000256" key="1">
    <source>
        <dbReference type="PROSITE-ProRule" id="PRU00339"/>
    </source>
</evidence>
<evidence type="ECO:0000313" key="3">
    <source>
        <dbReference type="Proteomes" id="UP000543556"/>
    </source>
</evidence>
<dbReference type="InterPro" id="IPR019734">
    <property type="entry name" value="TPR_rpt"/>
</dbReference>
<protein>
    <submittedName>
        <fullName evidence="2">DUF4192 domain-containing protein</fullName>
    </submittedName>
</protein>
<feature type="repeat" description="TPR" evidence="1">
    <location>
        <begin position="277"/>
        <end position="310"/>
    </location>
</feature>
<accession>A0A7Y7M0K0</accession>
<keyword evidence="1" id="KW-0802">TPR repeat</keyword>
<dbReference type="EMBL" id="JAAMFM010000025">
    <property type="protein sequence ID" value="NVM96129.1"/>
    <property type="molecule type" value="Genomic_DNA"/>
</dbReference>
<dbReference type="Pfam" id="PF13830">
    <property type="entry name" value="DUF4192"/>
    <property type="match status" value="1"/>
</dbReference>
<dbReference type="AlphaFoldDB" id="A0A7Y7M0K0"/>
<dbReference type="Proteomes" id="UP000543556">
    <property type="component" value="Unassembled WGS sequence"/>
</dbReference>